<dbReference type="Proteomes" id="UP000595437">
    <property type="component" value="Chromosome 6"/>
</dbReference>
<organism evidence="1 2">
    <name type="scientific">Caligus rogercresseyi</name>
    <name type="common">Sea louse</name>
    <dbReference type="NCBI Taxonomy" id="217165"/>
    <lineage>
        <taxon>Eukaryota</taxon>
        <taxon>Metazoa</taxon>
        <taxon>Ecdysozoa</taxon>
        <taxon>Arthropoda</taxon>
        <taxon>Crustacea</taxon>
        <taxon>Multicrustacea</taxon>
        <taxon>Hexanauplia</taxon>
        <taxon>Copepoda</taxon>
        <taxon>Siphonostomatoida</taxon>
        <taxon>Caligidae</taxon>
        <taxon>Caligus</taxon>
    </lineage>
</organism>
<proteinExistence type="predicted"/>
<dbReference type="EMBL" id="CP045895">
    <property type="protein sequence ID" value="QQP49111.1"/>
    <property type="molecule type" value="Genomic_DNA"/>
</dbReference>
<dbReference type="Gene3D" id="2.130.10.10">
    <property type="entry name" value="YVTN repeat-like/Quinoprotein amine dehydrogenase"/>
    <property type="match status" value="1"/>
</dbReference>
<reference evidence="2" key="1">
    <citation type="submission" date="2021-01" db="EMBL/GenBank/DDBJ databases">
        <title>Caligus Genome Assembly.</title>
        <authorList>
            <person name="Gallardo-Escarate C."/>
        </authorList>
    </citation>
    <scope>NUCLEOTIDE SEQUENCE [LARGE SCALE GENOMIC DNA]</scope>
</reference>
<dbReference type="InterPro" id="IPR015943">
    <property type="entry name" value="WD40/YVTN_repeat-like_dom_sf"/>
</dbReference>
<evidence type="ECO:0000313" key="2">
    <source>
        <dbReference type="Proteomes" id="UP000595437"/>
    </source>
</evidence>
<feature type="non-terminal residue" evidence="1">
    <location>
        <position position="160"/>
    </location>
</feature>
<dbReference type="AlphaFoldDB" id="A0A7T8HG12"/>
<evidence type="ECO:0000313" key="1">
    <source>
        <dbReference type="EMBL" id="QQP49111.1"/>
    </source>
</evidence>
<keyword evidence="2" id="KW-1185">Reference proteome</keyword>
<feature type="non-terminal residue" evidence="1">
    <location>
        <position position="1"/>
    </location>
</feature>
<protein>
    <submittedName>
        <fullName evidence="1">Autophagyrelated protein 162like</fullName>
    </submittedName>
</protein>
<name>A0A7T8HG12_CALRO</name>
<accession>A0A7T8HG12</accession>
<dbReference type="SUPFAM" id="SSF50978">
    <property type="entry name" value="WD40 repeat-like"/>
    <property type="match status" value="1"/>
</dbReference>
<sequence>ALKIFQSRESSPVACLAAHEYTLISASANGSLLLWDLRFHSLVRVLRASYSLREMNLSSNTTLWAISKTSEEDPMEMFVFHLNDQLDIRIQASAIYLIQSRGFFVYERNEGLICTYELSEFGYLERDVVVKGVLVDVEGMDVLGDLLVYILRNGVICLLI</sequence>
<gene>
    <name evidence="1" type="ORF">FKW44_009645</name>
</gene>
<dbReference type="InterPro" id="IPR036322">
    <property type="entry name" value="WD40_repeat_dom_sf"/>
</dbReference>
<dbReference type="OrthoDB" id="10652813at2759"/>